<evidence type="ECO:0000256" key="4">
    <source>
        <dbReference type="ARBA" id="ARBA00022723"/>
    </source>
</evidence>
<accession>A0ABR4H3Y7</accession>
<comment type="caution">
    <text evidence="9">The sequence shown here is derived from an EMBL/GenBank/DDBJ whole genome shotgun (WGS) entry which is preliminary data.</text>
</comment>
<dbReference type="Gene3D" id="1.10.630.10">
    <property type="entry name" value="Cytochrome P450"/>
    <property type="match status" value="1"/>
</dbReference>
<dbReference type="InterPro" id="IPR036396">
    <property type="entry name" value="Cyt_P450_sf"/>
</dbReference>
<evidence type="ECO:0000256" key="6">
    <source>
        <dbReference type="ARBA" id="ARBA00023004"/>
    </source>
</evidence>
<keyword evidence="3 8" id="KW-0349">Heme</keyword>
<comment type="similarity">
    <text evidence="2 8">Belongs to the cytochrome P450 family.</text>
</comment>
<dbReference type="InterPro" id="IPR002401">
    <property type="entry name" value="Cyt_P450_E_grp-I"/>
</dbReference>
<evidence type="ECO:0000256" key="7">
    <source>
        <dbReference type="ARBA" id="ARBA00023033"/>
    </source>
</evidence>
<dbReference type="InterPro" id="IPR001128">
    <property type="entry name" value="Cyt_P450"/>
</dbReference>
<dbReference type="Pfam" id="PF00067">
    <property type="entry name" value="p450"/>
    <property type="match status" value="1"/>
</dbReference>
<keyword evidence="7 8" id="KW-0503">Monooxygenase</keyword>
<evidence type="ECO:0000256" key="3">
    <source>
        <dbReference type="ARBA" id="ARBA00022617"/>
    </source>
</evidence>
<dbReference type="PANTHER" id="PTHR46300">
    <property type="entry name" value="P450, PUTATIVE (EUROFUNG)-RELATED-RELATED"/>
    <property type="match status" value="1"/>
</dbReference>
<sequence length="579" mass="65563">MRTFLHSVQAAGAADLNTPIRCVWLKAYKRYKATKFRSEPLLKLIIQPPYPAAATQHTMAYLPDPPDARFIVVLGVAYLLYEILSGLRRAKTLPPGPTPLPLIGNLHQHPLREPWVQYSAWHKQFGPMVTLKLGARTVIVLGSHKAVHELLTRRGKIYCSHPRLVFFGDCMTKSGFPALLPYSVQRRELHRLIVSVFTPVACRAYAEVQERESLRMVQGILCAPRSGNLRHIWGYSVGVSSTLIYGERMTAKQEAEVGDIQEMFEGIQNVLSAENVVLELFPFLNLLPAPVNRWKKAGEKFRQHIIALWTRRIQRGLENDNWNWTRIMNDNRPKGMTADQFLFLIAELELAASLSTSTLIRMFIATALKNPAATKRVQAEIDAVVGTDRLPTFADQESLPLLRGFITEMMRWKAILPLSMPYTGLEESEYMGYRIPTDACIIANQWALNMDPEVYKDPETFSPERWVGNTELPEPPVFGFGRRVCPGETFGKNSMFIAFARMLWGFDICPPVEGEKGVVPNQAHTALALIANWDTDTVRFVSRSEERARIIEGDFQSLMQEDKALLDSARRSVRLQLSS</sequence>
<evidence type="ECO:0000313" key="10">
    <source>
        <dbReference type="Proteomes" id="UP001610334"/>
    </source>
</evidence>
<keyword evidence="4 8" id="KW-0479">Metal-binding</keyword>
<reference evidence="9 10" key="1">
    <citation type="submission" date="2024-07" db="EMBL/GenBank/DDBJ databases">
        <title>Section-level genome sequencing and comparative genomics of Aspergillus sections Usti and Cavernicolus.</title>
        <authorList>
            <consortium name="Lawrence Berkeley National Laboratory"/>
            <person name="Nybo J.L."/>
            <person name="Vesth T.C."/>
            <person name="Theobald S."/>
            <person name="Frisvad J.C."/>
            <person name="Larsen T.O."/>
            <person name="Kjaerboelling I."/>
            <person name="Rothschild-Mancinelli K."/>
            <person name="Lyhne E.K."/>
            <person name="Kogle M.E."/>
            <person name="Barry K."/>
            <person name="Clum A."/>
            <person name="Na H."/>
            <person name="Ledsgaard L."/>
            <person name="Lin J."/>
            <person name="Lipzen A."/>
            <person name="Kuo A."/>
            <person name="Riley R."/>
            <person name="Mondo S."/>
            <person name="Labutti K."/>
            <person name="Haridas S."/>
            <person name="Pangalinan J."/>
            <person name="Salamov A.A."/>
            <person name="Simmons B.A."/>
            <person name="Magnuson J.K."/>
            <person name="Chen J."/>
            <person name="Drula E."/>
            <person name="Henrissat B."/>
            <person name="Wiebenga A."/>
            <person name="Lubbers R.J."/>
            <person name="Gomes A.C."/>
            <person name="Makela M.R."/>
            <person name="Stajich J."/>
            <person name="Grigoriev I.V."/>
            <person name="Mortensen U.H."/>
            <person name="De Vries R.P."/>
            <person name="Baker S.E."/>
            <person name="Andersen M.R."/>
        </authorList>
    </citation>
    <scope>NUCLEOTIDE SEQUENCE [LARGE SCALE GENOMIC DNA]</scope>
    <source>
        <strain evidence="9 10">CBS 588.65</strain>
    </source>
</reference>
<dbReference type="InterPro" id="IPR017972">
    <property type="entry name" value="Cyt_P450_CS"/>
</dbReference>
<keyword evidence="5 8" id="KW-0560">Oxidoreductase</keyword>
<dbReference type="PROSITE" id="PS00086">
    <property type="entry name" value="CYTOCHROME_P450"/>
    <property type="match status" value="1"/>
</dbReference>
<organism evidence="9 10">
    <name type="scientific">Aspergillus granulosus</name>
    <dbReference type="NCBI Taxonomy" id="176169"/>
    <lineage>
        <taxon>Eukaryota</taxon>
        <taxon>Fungi</taxon>
        <taxon>Dikarya</taxon>
        <taxon>Ascomycota</taxon>
        <taxon>Pezizomycotina</taxon>
        <taxon>Eurotiomycetes</taxon>
        <taxon>Eurotiomycetidae</taxon>
        <taxon>Eurotiales</taxon>
        <taxon>Aspergillaceae</taxon>
        <taxon>Aspergillus</taxon>
        <taxon>Aspergillus subgen. Nidulantes</taxon>
    </lineage>
</organism>
<dbReference type="PANTHER" id="PTHR46300:SF1">
    <property type="entry name" value="P450, PUTATIVE (EUROFUNG)-RELATED"/>
    <property type="match status" value="1"/>
</dbReference>
<dbReference type="EMBL" id="JBFXLT010000076">
    <property type="protein sequence ID" value="KAL2810166.1"/>
    <property type="molecule type" value="Genomic_DNA"/>
</dbReference>
<evidence type="ECO:0000256" key="2">
    <source>
        <dbReference type="ARBA" id="ARBA00010617"/>
    </source>
</evidence>
<dbReference type="SUPFAM" id="SSF48264">
    <property type="entry name" value="Cytochrome P450"/>
    <property type="match status" value="1"/>
</dbReference>
<keyword evidence="10" id="KW-1185">Reference proteome</keyword>
<evidence type="ECO:0000256" key="8">
    <source>
        <dbReference type="RuleBase" id="RU000461"/>
    </source>
</evidence>
<evidence type="ECO:0000256" key="1">
    <source>
        <dbReference type="ARBA" id="ARBA00001971"/>
    </source>
</evidence>
<proteinExistence type="inferred from homology"/>
<dbReference type="PRINTS" id="PR00463">
    <property type="entry name" value="EP450I"/>
</dbReference>
<keyword evidence="6 8" id="KW-0408">Iron</keyword>
<comment type="cofactor">
    <cofactor evidence="1">
        <name>heme</name>
        <dbReference type="ChEBI" id="CHEBI:30413"/>
    </cofactor>
</comment>
<name>A0ABR4H3Y7_9EURO</name>
<evidence type="ECO:0000313" key="9">
    <source>
        <dbReference type="EMBL" id="KAL2810166.1"/>
    </source>
</evidence>
<dbReference type="Proteomes" id="UP001610334">
    <property type="component" value="Unassembled WGS sequence"/>
</dbReference>
<dbReference type="InterPro" id="IPR050364">
    <property type="entry name" value="Cytochrome_P450_fung"/>
</dbReference>
<evidence type="ECO:0000256" key="5">
    <source>
        <dbReference type="ARBA" id="ARBA00023002"/>
    </source>
</evidence>
<gene>
    <name evidence="9" type="ORF">BJX63DRAFT_403055</name>
</gene>
<protein>
    <submittedName>
        <fullName evidence="9">Cytochrome P450</fullName>
    </submittedName>
</protein>